<dbReference type="RefSeq" id="WP_183538446.1">
    <property type="nucleotide sequence ID" value="NZ_DASWOY010000027.1"/>
</dbReference>
<keyword evidence="2" id="KW-1185">Reference proteome</keyword>
<dbReference type="Pfam" id="PF11217">
    <property type="entry name" value="DUF3013"/>
    <property type="match status" value="1"/>
</dbReference>
<organism evidence="1 2">
    <name type="scientific">Lactovum miscens</name>
    <dbReference type="NCBI Taxonomy" id="190387"/>
    <lineage>
        <taxon>Bacteria</taxon>
        <taxon>Bacillati</taxon>
        <taxon>Bacillota</taxon>
        <taxon>Bacilli</taxon>
        <taxon>Lactobacillales</taxon>
        <taxon>Streptococcaceae</taxon>
        <taxon>Lactovum</taxon>
    </lineage>
</organism>
<evidence type="ECO:0000313" key="1">
    <source>
        <dbReference type="EMBL" id="MBB5887347.1"/>
    </source>
</evidence>
<sequence>MNKKNGFLDILDEELSKNFNYDYEINWDKKNHGIIVSFVLEVENLDNIEVEDTDGVSSTEDLLYEDAVLFYNPSKTQFNDKDYLATIPYDEQGLSREFLEFFSLFLQDTVDDGLSDLMDFLESEEKEFSISWDWDKFNAGDDTLEDTEFFKYPRY</sequence>
<name>A0A841C501_9LACT</name>
<dbReference type="Gene3D" id="3.40.50.11250">
    <property type="entry name" value="Protein of unknown function DUF3013"/>
    <property type="match status" value="1"/>
</dbReference>
<evidence type="ECO:0000313" key="2">
    <source>
        <dbReference type="Proteomes" id="UP000562464"/>
    </source>
</evidence>
<evidence type="ECO:0008006" key="3">
    <source>
        <dbReference type="Google" id="ProtNLM"/>
    </source>
</evidence>
<proteinExistence type="predicted"/>
<dbReference type="EMBL" id="JACHHV010000002">
    <property type="protein sequence ID" value="MBB5887347.1"/>
    <property type="molecule type" value="Genomic_DNA"/>
</dbReference>
<protein>
    <recommendedName>
        <fullName evidence="3">DUF3013 family protein</fullName>
    </recommendedName>
</protein>
<gene>
    <name evidence="1" type="ORF">HNQ37_000217</name>
</gene>
<dbReference type="Proteomes" id="UP000562464">
    <property type="component" value="Unassembled WGS sequence"/>
</dbReference>
<accession>A0A841C501</accession>
<dbReference type="InterPro" id="IPR021380">
    <property type="entry name" value="DUF3013"/>
</dbReference>
<dbReference type="AlphaFoldDB" id="A0A841C501"/>
<comment type="caution">
    <text evidence="1">The sequence shown here is derived from an EMBL/GenBank/DDBJ whole genome shotgun (WGS) entry which is preliminary data.</text>
</comment>
<reference evidence="1 2" key="1">
    <citation type="submission" date="2020-08" db="EMBL/GenBank/DDBJ databases">
        <title>Genomic Encyclopedia of Type Strains, Phase IV (KMG-IV): sequencing the most valuable type-strain genomes for metagenomic binning, comparative biology and taxonomic classification.</title>
        <authorList>
            <person name="Goeker M."/>
        </authorList>
    </citation>
    <scope>NUCLEOTIDE SEQUENCE [LARGE SCALE GENOMIC DNA]</scope>
    <source>
        <strain evidence="1 2">DSM 14925</strain>
    </source>
</reference>